<dbReference type="InterPro" id="IPR025582">
    <property type="entry name" value="YARHG_dom"/>
</dbReference>
<feature type="domain" description="YARHG" evidence="3">
    <location>
        <begin position="134"/>
        <end position="218"/>
    </location>
</feature>
<dbReference type="PROSITE" id="PS51257">
    <property type="entry name" value="PROKAR_LIPOPROTEIN"/>
    <property type="match status" value="1"/>
</dbReference>
<feature type="chain" id="PRO_5046944548" evidence="1">
    <location>
        <begin position="25"/>
        <end position="308"/>
    </location>
</feature>
<feature type="domain" description="YARHG" evidence="3">
    <location>
        <begin position="224"/>
        <end position="308"/>
    </location>
</feature>
<proteinExistence type="predicted"/>
<comment type="caution">
    <text evidence="4">The sequence shown here is derived from an EMBL/GenBank/DDBJ whole genome shotgun (WGS) entry which is preliminary data.</text>
</comment>
<dbReference type="Pfam" id="PF02368">
    <property type="entry name" value="Big_2"/>
    <property type="match status" value="1"/>
</dbReference>
<gene>
    <name evidence="4" type="ORF">MOZ64_04265</name>
</gene>
<sequence>MKKLLTTFFGLALVFSMITGCSSASQPLKSIAIYPKTLNLKPKDTKQLKTVLTPKDTEDTSLIWSSSDENVAKVSDKGKVTAVGSGSCTITAASSKYSKISKDIAVTVKAEETTNTNNTITTTSDTSNVITYVAPADTTQVYPSYYLSEAEVSAMDKQTIQFVINQIYAKNGYIFQTQSYQDYFSQMSWYKPISHNISPSDMSAMDRANVNLLIKYRDTSINDVGYIWTYYATNSQLTESYVRQLSQYDIQLLINTIYAKNGYLFHTPEILAMFNSQPWYHGTQSDQSKISLSSLDQSNLNLLVAHRQ</sequence>
<dbReference type="InterPro" id="IPR038434">
    <property type="entry name" value="YARHG_sf"/>
</dbReference>
<feature type="domain" description="BIG2" evidence="2">
    <location>
        <begin position="27"/>
        <end position="107"/>
    </location>
</feature>
<accession>A0ABU4WNR2</accession>
<dbReference type="Pfam" id="PF13308">
    <property type="entry name" value="YARHG"/>
    <property type="match status" value="2"/>
</dbReference>
<evidence type="ECO:0000313" key="5">
    <source>
        <dbReference type="Proteomes" id="UP001285244"/>
    </source>
</evidence>
<evidence type="ECO:0000259" key="3">
    <source>
        <dbReference type="SMART" id="SM01324"/>
    </source>
</evidence>
<evidence type="ECO:0000256" key="1">
    <source>
        <dbReference type="SAM" id="SignalP"/>
    </source>
</evidence>
<dbReference type="Proteomes" id="UP001285244">
    <property type="component" value="Unassembled WGS sequence"/>
</dbReference>
<dbReference type="InterPro" id="IPR003343">
    <property type="entry name" value="Big_2"/>
</dbReference>
<keyword evidence="1" id="KW-0732">Signal</keyword>
<protein>
    <submittedName>
        <fullName evidence="4">YARHG domain-containing protein</fullName>
    </submittedName>
</protein>
<dbReference type="SMART" id="SM00635">
    <property type="entry name" value="BID_2"/>
    <property type="match status" value="1"/>
</dbReference>
<evidence type="ECO:0000313" key="4">
    <source>
        <dbReference type="EMBL" id="MDX8417059.1"/>
    </source>
</evidence>
<feature type="signal peptide" evidence="1">
    <location>
        <begin position="1"/>
        <end position="24"/>
    </location>
</feature>
<reference evidence="4 5" key="1">
    <citation type="submission" date="2022-03" db="EMBL/GenBank/DDBJ databases">
        <title>Novel taxa within the pig intestine.</title>
        <authorList>
            <person name="Wylensek D."/>
            <person name="Bishof K."/>
            <person name="Afrizal A."/>
            <person name="Clavel T."/>
        </authorList>
    </citation>
    <scope>NUCLEOTIDE SEQUENCE [LARGE SCALE GENOMIC DNA]</scope>
    <source>
        <strain evidence="4 5">Cla-KB-P134</strain>
    </source>
</reference>
<dbReference type="RefSeq" id="WP_320325369.1">
    <property type="nucleotide sequence ID" value="NZ_JALBUS010000005.1"/>
</dbReference>
<dbReference type="SUPFAM" id="SSF49373">
    <property type="entry name" value="Invasin/intimin cell-adhesion fragments"/>
    <property type="match status" value="1"/>
</dbReference>
<organism evidence="4 5">
    <name type="scientific">Absicoccus intestinalis</name>
    <dbReference type="NCBI Taxonomy" id="2926319"/>
    <lineage>
        <taxon>Bacteria</taxon>
        <taxon>Bacillati</taxon>
        <taxon>Bacillota</taxon>
        <taxon>Erysipelotrichia</taxon>
        <taxon>Erysipelotrichales</taxon>
        <taxon>Erysipelotrichaceae</taxon>
        <taxon>Absicoccus</taxon>
    </lineage>
</organism>
<keyword evidence="5" id="KW-1185">Reference proteome</keyword>
<name>A0ABU4WNR2_9FIRM</name>
<dbReference type="InterPro" id="IPR008964">
    <property type="entry name" value="Invasin/intimin_cell_adhesion"/>
</dbReference>
<dbReference type="Gene3D" id="2.60.40.1080">
    <property type="match status" value="1"/>
</dbReference>
<dbReference type="Gene3D" id="1.20.58.1690">
    <property type="match status" value="2"/>
</dbReference>
<evidence type="ECO:0000259" key="2">
    <source>
        <dbReference type="SMART" id="SM00635"/>
    </source>
</evidence>
<dbReference type="EMBL" id="JALBUS010000005">
    <property type="protein sequence ID" value="MDX8417059.1"/>
    <property type="molecule type" value="Genomic_DNA"/>
</dbReference>
<dbReference type="SMART" id="SM01324">
    <property type="entry name" value="YARHG"/>
    <property type="match status" value="2"/>
</dbReference>